<dbReference type="SUPFAM" id="SSF46785">
    <property type="entry name" value="Winged helix' DNA-binding domain"/>
    <property type="match status" value="1"/>
</dbReference>
<reference evidence="8" key="1">
    <citation type="journal article" date="2013" name="Eukaryot. Cell">
        <title>Extremely Reduced Levels of Heterozygosity in the Vertebrate Pathogen Encephalitozoon cuniculi.</title>
        <authorList>
            <person name="Selman M."/>
            <person name="Sak B."/>
            <person name="Kvac M."/>
            <person name="Farinelli L."/>
            <person name="Weiss L.M."/>
            <person name="Corradi N."/>
        </authorList>
    </citation>
    <scope>NUCLEOTIDE SEQUENCE</scope>
</reference>
<dbReference type="InterPro" id="IPR036390">
    <property type="entry name" value="WH_DNA-bd_sf"/>
</dbReference>
<dbReference type="PANTHER" id="PTHR10015">
    <property type="entry name" value="HEAT SHOCK TRANSCRIPTION FACTOR"/>
    <property type="match status" value="1"/>
</dbReference>
<evidence type="ECO:0000256" key="1">
    <source>
        <dbReference type="ARBA" id="ARBA00004123"/>
    </source>
</evidence>
<evidence type="ECO:0000313" key="8">
    <source>
        <dbReference type="EMBL" id="AGE95091.1"/>
    </source>
</evidence>
<dbReference type="InterPro" id="IPR036388">
    <property type="entry name" value="WH-like_DNA-bd_sf"/>
</dbReference>
<evidence type="ECO:0000256" key="6">
    <source>
        <dbReference type="ARBA" id="ARBA00023242"/>
    </source>
</evidence>
<keyword evidence="4" id="KW-0238">DNA-binding</keyword>
<dbReference type="EMBL" id="KC513605">
    <property type="protein sequence ID" value="AGE95091.1"/>
    <property type="molecule type" value="Genomic_DNA"/>
</dbReference>
<keyword evidence="5" id="KW-0804">Transcription</keyword>
<sequence length="295" mass="33938">MMSMRLATGSEFVVKLFQILEEPENYPYISWMPDGRSFVISDQQGFSEFVLEKHFRHKNWSSFVRQLNKYDFYKVRRDGERTGCIEAMWEYRNKHFQRGKHELLSKIRRKKAPSEGCGAGGTNPKQIESGIVYQSHVLDTVRSISKYLQTVVEDINEIKKYIYHERMRIALKTSVLFVREGVPGSEWVYGALKIPNYSLTVVEGSADVGSIMRWRYDVVVLYANSPRCITAVSRIRDEDEEVPIVLVVDEGFKSEYANILGIRATEALLMPFDPSELVDAINRHGSQRSPEGVHG</sequence>
<comment type="subcellular location">
    <subcellularLocation>
        <location evidence="1">Nucleus</location>
    </subcellularLocation>
</comment>
<dbReference type="SUPFAM" id="SSF52172">
    <property type="entry name" value="CheY-like"/>
    <property type="match status" value="1"/>
</dbReference>
<feature type="domain" description="HSF-type DNA-binding" evidence="7">
    <location>
        <begin position="8"/>
        <end position="110"/>
    </location>
</feature>
<dbReference type="GO" id="GO:0003700">
    <property type="term" value="F:DNA-binding transcription factor activity"/>
    <property type="evidence" value="ECO:0007669"/>
    <property type="project" value="InterPro"/>
</dbReference>
<dbReference type="InterPro" id="IPR011006">
    <property type="entry name" value="CheY-like_superfamily"/>
</dbReference>
<proteinExistence type="inferred from homology"/>
<dbReference type="InterPro" id="IPR000232">
    <property type="entry name" value="HSF_DNA-bd"/>
</dbReference>
<dbReference type="VEuPathDB" id="MicrosporidiaDB:ECU08_0970"/>
<dbReference type="Pfam" id="PF00447">
    <property type="entry name" value="HSF_DNA-bind"/>
    <property type="match status" value="1"/>
</dbReference>
<protein>
    <submittedName>
        <fullName evidence="8">Heat shock transcription factor hsf</fullName>
    </submittedName>
</protein>
<comment type="similarity">
    <text evidence="2">Belongs to the HSF family.</text>
</comment>
<dbReference type="PANTHER" id="PTHR10015:SF427">
    <property type="entry name" value="HEAT SHOCK FACTOR PROTEIN"/>
    <property type="match status" value="1"/>
</dbReference>
<evidence type="ECO:0000259" key="7">
    <source>
        <dbReference type="SMART" id="SM00415"/>
    </source>
</evidence>
<evidence type="ECO:0000256" key="4">
    <source>
        <dbReference type="ARBA" id="ARBA00023125"/>
    </source>
</evidence>
<evidence type="ECO:0000256" key="2">
    <source>
        <dbReference type="ARBA" id="ARBA00006403"/>
    </source>
</evidence>
<dbReference type="SMART" id="SM00415">
    <property type="entry name" value="HSF"/>
    <property type="match status" value="1"/>
</dbReference>
<keyword evidence="6" id="KW-0539">Nucleus</keyword>
<name>M1KIP3_ENCCN</name>
<dbReference type="FunFam" id="1.10.10.10:FF:000027">
    <property type="entry name" value="Heat shock transcription factor 1"/>
    <property type="match status" value="1"/>
</dbReference>
<organism evidence="8">
    <name type="scientific">Encephalitozoon cuniculi</name>
    <name type="common">Microsporidian parasite</name>
    <dbReference type="NCBI Taxonomy" id="6035"/>
    <lineage>
        <taxon>Eukaryota</taxon>
        <taxon>Fungi</taxon>
        <taxon>Fungi incertae sedis</taxon>
        <taxon>Microsporidia</taxon>
        <taxon>Unikaryonidae</taxon>
        <taxon>Encephalitozoon</taxon>
    </lineage>
</organism>
<dbReference type="VEuPathDB" id="MicrosporidiaDB:AEWD_080950"/>
<dbReference type="GO" id="GO:0043565">
    <property type="term" value="F:sequence-specific DNA binding"/>
    <property type="evidence" value="ECO:0007669"/>
    <property type="project" value="InterPro"/>
</dbReference>
<gene>
    <name evidence="8" type="ORF">ECU08_0970</name>
</gene>
<evidence type="ECO:0000256" key="3">
    <source>
        <dbReference type="ARBA" id="ARBA00023015"/>
    </source>
</evidence>
<dbReference type="VEuPathDB" id="MicrosporidiaDB:M970_081000"/>
<dbReference type="AlphaFoldDB" id="M1KIP3"/>
<dbReference type="VEuPathDB" id="MicrosporidiaDB:AEWR_081000"/>
<evidence type="ECO:0000256" key="5">
    <source>
        <dbReference type="ARBA" id="ARBA00023163"/>
    </source>
</evidence>
<dbReference type="Gene3D" id="1.10.10.10">
    <property type="entry name" value="Winged helix-like DNA-binding domain superfamily/Winged helix DNA-binding domain"/>
    <property type="match status" value="1"/>
</dbReference>
<dbReference type="GO" id="GO:0005634">
    <property type="term" value="C:nucleus"/>
    <property type="evidence" value="ECO:0007669"/>
    <property type="project" value="UniProtKB-SubCell"/>
</dbReference>
<dbReference type="Gene3D" id="3.40.50.2300">
    <property type="match status" value="1"/>
</dbReference>
<dbReference type="PRINTS" id="PR00056">
    <property type="entry name" value="HSFDOMAIN"/>
</dbReference>
<dbReference type="VEuPathDB" id="MicrosporidiaDB:AEWQ_080990"/>
<keyword evidence="3" id="KW-0805">Transcription regulation</keyword>
<keyword evidence="8" id="KW-0346">Stress response</keyword>
<accession>M1KIP3</accession>